<accession>T0Y7C9</accession>
<evidence type="ECO:0000313" key="1">
    <source>
        <dbReference type="EMBL" id="EQD27767.1"/>
    </source>
</evidence>
<protein>
    <submittedName>
        <fullName evidence="1">Transposase, Tn3</fullName>
    </submittedName>
</protein>
<name>T0Y7C9_9ZZZZ</name>
<comment type="caution">
    <text evidence="1">The sequence shown here is derived from an EMBL/GenBank/DDBJ whole genome shotgun (WGS) entry which is preliminary data.</text>
</comment>
<sequence>MERLVEVRALGAGDLDLSRLPSRRVGALARYADQAWATQLADLAPERRTATLVAFAYVLTPSARDDVIDIFDVVFGDLQRSATVRGQRRRAGELRDYDKAVGELHAAMQVLLEALDEGEQAIAAALGALRQDRGRIERALGTVTALTRPPADPFHERLVACYPQLRRFLPTLIEAITFECTDAARPVLDAYQAL</sequence>
<gene>
    <name evidence="1" type="ORF">B1B_19035</name>
</gene>
<reference evidence="1" key="1">
    <citation type="submission" date="2013-08" db="EMBL/GenBank/DDBJ databases">
        <authorList>
            <person name="Mendez C."/>
            <person name="Richter M."/>
            <person name="Ferrer M."/>
            <person name="Sanchez J."/>
        </authorList>
    </citation>
    <scope>NUCLEOTIDE SEQUENCE</scope>
</reference>
<dbReference type="AlphaFoldDB" id="T0Y7C9"/>
<reference evidence="1" key="2">
    <citation type="journal article" date="2014" name="ISME J.">
        <title>Microbial stratification in low pH oxic and suboxic macroscopic growths along an acid mine drainage.</title>
        <authorList>
            <person name="Mendez-Garcia C."/>
            <person name="Mesa V."/>
            <person name="Sprenger R.R."/>
            <person name="Richter M."/>
            <person name="Diez M.S."/>
            <person name="Solano J."/>
            <person name="Bargiela R."/>
            <person name="Golyshina O.V."/>
            <person name="Manteca A."/>
            <person name="Ramos J.L."/>
            <person name="Gallego J.R."/>
            <person name="Llorente I."/>
            <person name="Martins Dos Santos V.A."/>
            <person name="Jensen O.N."/>
            <person name="Pelaez A.I."/>
            <person name="Sanchez J."/>
            <person name="Ferrer M."/>
        </authorList>
    </citation>
    <scope>NUCLEOTIDE SEQUENCE</scope>
</reference>
<dbReference type="EMBL" id="AUZY01012781">
    <property type="protein sequence ID" value="EQD27767.1"/>
    <property type="molecule type" value="Genomic_DNA"/>
</dbReference>
<organism evidence="1">
    <name type="scientific">mine drainage metagenome</name>
    <dbReference type="NCBI Taxonomy" id="410659"/>
    <lineage>
        <taxon>unclassified sequences</taxon>
        <taxon>metagenomes</taxon>
        <taxon>ecological metagenomes</taxon>
    </lineage>
</organism>
<feature type="non-terminal residue" evidence="1">
    <location>
        <position position="194"/>
    </location>
</feature>
<proteinExistence type="predicted"/>